<proteinExistence type="predicted"/>
<gene>
    <name evidence="1" type="ORF">SAMN02743940_1386</name>
</gene>
<evidence type="ECO:0000313" key="1">
    <source>
        <dbReference type="EMBL" id="SIO23817.1"/>
    </source>
</evidence>
<evidence type="ECO:0000313" key="2">
    <source>
        <dbReference type="Proteomes" id="UP000185062"/>
    </source>
</evidence>
<accession>A0A1N6HVI4</accession>
<dbReference type="Proteomes" id="UP000185062">
    <property type="component" value="Unassembled WGS sequence"/>
</dbReference>
<keyword evidence="2" id="KW-1185">Reference proteome</keyword>
<reference evidence="1 2" key="1">
    <citation type="submission" date="2016-12" db="EMBL/GenBank/DDBJ databases">
        <authorList>
            <person name="Song W.-J."/>
            <person name="Kurnit D.M."/>
        </authorList>
    </citation>
    <scope>NUCLEOTIDE SEQUENCE [LARGE SCALE GENOMIC DNA]</scope>
    <source>
        <strain evidence="1 2">ATCC 49181</strain>
    </source>
</reference>
<sequence>MSWTTGTVTQNGNTTLCWTITGSALSTHDNVVVGPIAGCSRLRINSIDVGRCPNQYRVCVRVLGSGAMSFRFYAEQMD</sequence>
<dbReference type="AlphaFoldDB" id="A0A1N6HVI4"/>
<protein>
    <submittedName>
        <fullName evidence="1">Uncharacterized protein</fullName>
    </submittedName>
</protein>
<organism evidence="1 2">
    <name type="scientific">Nitrosomonas cryotolerans ATCC 49181</name>
    <dbReference type="NCBI Taxonomy" id="1131553"/>
    <lineage>
        <taxon>Bacteria</taxon>
        <taxon>Pseudomonadati</taxon>
        <taxon>Pseudomonadota</taxon>
        <taxon>Betaproteobacteria</taxon>
        <taxon>Nitrosomonadales</taxon>
        <taxon>Nitrosomonadaceae</taxon>
        <taxon>Nitrosomonas</taxon>
    </lineage>
</organism>
<name>A0A1N6HVI4_9PROT</name>
<dbReference type="EMBL" id="FSRO01000001">
    <property type="protein sequence ID" value="SIO23817.1"/>
    <property type="molecule type" value="Genomic_DNA"/>
</dbReference>